<evidence type="ECO:0000256" key="5">
    <source>
        <dbReference type="ARBA" id="ARBA00023136"/>
    </source>
</evidence>
<proteinExistence type="predicted"/>
<protein>
    <recommendedName>
        <fullName evidence="12">Outer membrane protein assembly factor</fullName>
    </recommendedName>
</protein>
<keyword evidence="11" id="KW-1185">Reference proteome</keyword>
<dbReference type="InterPro" id="IPR039910">
    <property type="entry name" value="D15-like"/>
</dbReference>
<dbReference type="Pfam" id="PF07244">
    <property type="entry name" value="POTRA"/>
    <property type="match status" value="1"/>
</dbReference>
<feature type="chain" id="PRO_5004534379" description="Outer membrane protein assembly factor" evidence="7">
    <location>
        <begin position="25"/>
        <end position="632"/>
    </location>
</feature>
<dbReference type="Gene3D" id="3.10.20.310">
    <property type="entry name" value="membrane protein fhac"/>
    <property type="match status" value="1"/>
</dbReference>
<organism evidence="10 11">
    <name type="scientific">Paracoccus aminophilus JCM 7686</name>
    <dbReference type="NCBI Taxonomy" id="1367847"/>
    <lineage>
        <taxon>Bacteria</taxon>
        <taxon>Pseudomonadati</taxon>
        <taxon>Pseudomonadota</taxon>
        <taxon>Alphaproteobacteria</taxon>
        <taxon>Rhodobacterales</taxon>
        <taxon>Paracoccaceae</taxon>
        <taxon>Paracoccus</taxon>
    </lineage>
</organism>
<evidence type="ECO:0000256" key="6">
    <source>
        <dbReference type="ARBA" id="ARBA00023237"/>
    </source>
</evidence>
<evidence type="ECO:0008006" key="12">
    <source>
        <dbReference type="Google" id="ProtNLM"/>
    </source>
</evidence>
<keyword evidence="3" id="KW-0812">Transmembrane</keyword>
<keyword evidence="4 7" id="KW-0732">Signal</keyword>
<evidence type="ECO:0000256" key="2">
    <source>
        <dbReference type="ARBA" id="ARBA00022452"/>
    </source>
</evidence>
<gene>
    <name evidence="10" type="ORF">JCM7686_pAMI5p228</name>
</gene>
<comment type="subcellular location">
    <subcellularLocation>
        <location evidence="1">Membrane</location>
    </subcellularLocation>
</comment>
<accession>S5XUV8</accession>
<dbReference type="Proteomes" id="UP000015480">
    <property type="component" value="Plasmid pAMI5"/>
</dbReference>
<dbReference type="PANTHER" id="PTHR12815:SF47">
    <property type="entry name" value="TRANSLOCATION AND ASSEMBLY MODULE SUBUNIT TAMA"/>
    <property type="match status" value="1"/>
</dbReference>
<dbReference type="KEGG" id="pami:JCM7686_pAMI5p228"/>
<dbReference type="Gene3D" id="2.40.160.50">
    <property type="entry name" value="membrane protein fhac: a member of the omp85/tpsb transporter family"/>
    <property type="match status" value="1"/>
</dbReference>
<dbReference type="RefSeq" id="WP_020953065.1">
    <property type="nucleotide sequence ID" value="NC_022043.1"/>
</dbReference>
<dbReference type="HOGENOM" id="CLU_018618_0_1_5"/>
<evidence type="ECO:0000256" key="3">
    <source>
        <dbReference type="ARBA" id="ARBA00022692"/>
    </source>
</evidence>
<geneLocation type="plasmid" evidence="10 11">
    <name>pAMI5</name>
</geneLocation>
<dbReference type="OrthoDB" id="9769707at2"/>
<evidence type="ECO:0000256" key="1">
    <source>
        <dbReference type="ARBA" id="ARBA00004370"/>
    </source>
</evidence>
<evidence type="ECO:0000259" key="8">
    <source>
        <dbReference type="Pfam" id="PF01103"/>
    </source>
</evidence>
<feature type="signal peptide" evidence="7">
    <location>
        <begin position="1"/>
        <end position="24"/>
    </location>
</feature>
<keyword evidence="10" id="KW-0614">Plasmid</keyword>
<keyword evidence="2" id="KW-1134">Transmembrane beta strand</keyword>
<feature type="domain" description="POTRA" evidence="9">
    <location>
        <begin position="231"/>
        <end position="297"/>
    </location>
</feature>
<evidence type="ECO:0000259" key="9">
    <source>
        <dbReference type="Pfam" id="PF07244"/>
    </source>
</evidence>
<dbReference type="GO" id="GO:0019867">
    <property type="term" value="C:outer membrane"/>
    <property type="evidence" value="ECO:0007669"/>
    <property type="project" value="InterPro"/>
</dbReference>
<dbReference type="EMBL" id="CP006653">
    <property type="protein sequence ID" value="AGT11294.1"/>
    <property type="molecule type" value="Genomic_DNA"/>
</dbReference>
<reference evidence="10 11" key="1">
    <citation type="journal article" date="2014" name="BMC Genomics">
        <title>Architecture and functions of a multipartite genome of the methylotrophic bacterium Paracoccus aminophilus JCM 7686, containing primary and secondary chromids.</title>
        <authorList>
            <person name="Dziewit L."/>
            <person name="Czarnecki J."/>
            <person name="Wibberg D."/>
            <person name="Radlinska M."/>
            <person name="Mrozek P."/>
            <person name="Szymczak M."/>
            <person name="Schluter A."/>
            <person name="Puhler A."/>
            <person name="Bartosik D."/>
        </authorList>
    </citation>
    <scope>NUCLEOTIDE SEQUENCE [LARGE SCALE GENOMIC DNA]</scope>
    <source>
        <strain evidence="10">JCM 7686</strain>
        <plasmid evidence="11">Plasmid pAMI5</plasmid>
    </source>
</reference>
<dbReference type="PATRIC" id="fig|1367847.3.peg.4264"/>
<evidence type="ECO:0000313" key="11">
    <source>
        <dbReference type="Proteomes" id="UP000015480"/>
    </source>
</evidence>
<dbReference type="InterPro" id="IPR010827">
    <property type="entry name" value="BamA/TamA_POTRA"/>
</dbReference>
<keyword evidence="5" id="KW-0472">Membrane</keyword>
<keyword evidence="6" id="KW-0998">Cell outer membrane</keyword>
<sequence length="632" mass="67614">MKRVIGIGAAAALGLGTLASVAHAQSSSSSSSMSPASSPFSGLFGGKKGNESSPVDLNFKITGGDADSMDSALKQASLLESAQEEGRVTGQDLLAAARADYARLLGVLYDAGYYDAVIRITLDGVEAAQVATLDAPPVVKRVDVTVVTGNRFKFSRAQIAPVAPGSEIPKGYAVGKVAGTGIIKQAATKGVEGWRNAGHAKADVAETQITANHEDHRVDSRVVLTPGPELTFGKLTIRGYERMDPRRLRKIAGFPEGERFDPAKIDDMRKRLRRSGVFSAITLTEADGVGPGNTQDVDLLVIEQKPRRIGGGFEISSYEGVMLSGYWMHRNLFGGGERLRFDAQVADIGAKTSGRDYSLGVRLDRPATLNADTTGYLQFQLQRLRDEDYDLDGATFGFGFTYLPSDRFKADAALQYSAQRVNDEGEKTNFRFFSLPMSVTWDKRDNDTDPKRGYWLQGNLIPFFGLKGTGTGASIAGEGRSYFSFLPQDKLTLAGRLRLGTIVGSNIEDTPRDYLFYSGGGGTVRGQPYESLGVEVIPGPNGPILTGGMSMAIVSTEMRYQLREKIGLAAFVDAGRIWAESGFSGSNDWQAGAGVGVRYKTPIGPLRFDVAGPAGGNTGKGVQVYLGLGQAF</sequence>
<dbReference type="PANTHER" id="PTHR12815">
    <property type="entry name" value="SORTING AND ASSEMBLY MACHINERY SAMM50 PROTEIN FAMILY MEMBER"/>
    <property type="match status" value="1"/>
</dbReference>
<evidence type="ECO:0000313" key="10">
    <source>
        <dbReference type="EMBL" id="AGT11294.1"/>
    </source>
</evidence>
<dbReference type="InterPro" id="IPR000184">
    <property type="entry name" value="Bac_surfAg_D15"/>
</dbReference>
<evidence type="ECO:0000256" key="4">
    <source>
        <dbReference type="ARBA" id="ARBA00022729"/>
    </source>
</evidence>
<feature type="domain" description="Bacterial surface antigen (D15)" evidence="8">
    <location>
        <begin position="331"/>
        <end position="632"/>
    </location>
</feature>
<evidence type="ECO:0000256" key="7">
    <source>
        <dbReference type="SAM" id="SignalP"/>
    </source>
</evidence>
<dbReference type="AlphaFoldDB" id="S5XUV8"/>
<dbReference type="Pfam" id="PF01103">
    <property type="entry name" value="Omp85"/>
    <property type="match status" value="1"/>
</dbReference>
<name>S5XUV8_PARAH</name>